<keyword evidence="1" id="KW-0812">Transmembrane</keyword>
<dbReference type="SMART" id="SM00909">
    <property type="entry name" value="Germane"/>
    <property type="match status" value="1"/>
</dbReference>
<keyword evidence="1" id="KW-1133">Transmembrane helix</keyword>
<name>A0A2G9Z0P2_9BACT</name>
<dbReference type="AlphaFoldDB" id="A0A2G9Z0P2"/>
<evidence type="ECO:0000256" key="1">
    <source>
        <dbReference type="SAM" id="Phobius"/>
    </source>
</evidence>
<accession>A0A2G9Z0P2</accession>
<organism evidence="3 4">
    <name type="scientific">Candidatus Nealsonbacteria bacterium CG23_combo_of_CG06-09_8_20_14_all_36_12</name>
    <dbReference type="NCBI Taxonomy" id="1974718"/>
    <lineage>
        <taxon>Bacteria</taxon>
        <taxon>Candidatus Nealsoniibacteriota</taxon>
    </lineage>
</organism>
<proteinExistence type="predicted"/>
<evidence type="ECO:0000313" key="4">
    <source>
        <dbReference type="Proteomes" id="UP000228681"/>
    </source>
</evidence>
<sequence length="340" mass="38054">MNFRIITLAWKKWKKKPTNIGGNDFMKKIILIPILILLSATIGFFVWKYFAIPVIIITSFNECAAKGYPILESYPRQCKTPDGKTFTEDIGNELEKADLIKIDNPRPNQLIESPLFVKGEARGYWYFEASFPVKLFDDNGFLLGVMPAQALGDWMTEDFVEFSATLSFAVPSTLKGRLVLEKDNPSGLPENSDELRVPVLFKEIAEEPKESMDAKIFLSDSRFVGEPYFDCSRTIAVERQVPKTKAVAGAALEALLRGATEEEINQGFVSNINSGVRVQKLIIENGTAKVDFDKQLEFQVGGSCRVAAIRAQITQTLKQFPTVKEVIISIDGRTEDILQP</sequence>
<dbReference type="InterPro" id="IPR018911">
    <property type="entry name" value="Gmad2_Ig-like_dom"/>
</dbReference>
<reference evidence="3 4" key="1">
    <citation type="submission" date="2017-09" db="EMBL/GenBank/DDBJ databases">
        <title>Depth-based differentiation of microbial function through sediment-hosted aquifers and enrichment of novel symbionts in the deep terrestrial subsurface.</title>
        <authorList>
            <person name="Probst A.J."/>
            <person name="Ladd B."/>
            <person name="Jarett J.K."/>
            <person name="Geller-Mcgrath D.E."/>
            <person name="Sieber C.M."/>
            <person name="Emerson J.B."/>
            <person name="Anantharaman K."/>
            <person name="Thomas B.C."/>
            <person name="Malmstrom R."/>
            <person name="Stieglmeier M."/>
            <person name="Klingl A."/>
            <person name="Woyke T."/>
            <person name="Ryan C.M."/>
            <person name="Banfield J.F."/>
        </authorList>
    </citation>
    <scope>NUCLEOTIDE SEQUENCE [LARGE SCALE GENOMIC DNA]</scope>
    <source>
        <strain evidence="3">CG23_combo_of_CG06-09_8_20_14_all_36_12</strain>
    </source>
</reference>
<gene>
    <name evidence="3" type="ORF">COX34_00800</name>
</gene>
<dbReference type="InterPro" id="IPR019606">
    <property type="entry name" value="GerMN"/>
</dbReference>
<feature type="transmembrane region" description="Helical" evidence="1">
    <location>
        <begin position="29"/>
        <end position="50"/>
    </location>
</feature>
<evidence type="ECO:0000259" key="2">
    <source>
        <dbReference type="SMART" id="SM00909"/>
    </source>
</evidence>
<dbReference type="EMBL" id="PCRS01000011">
    <property type="protein sequence ID" value="PIP25066.1"/>
    <property type="molecule type" value="Genomic_DNA"/>
</dbReference>
<comment type="caution">
    <text evidence="3">The sequence shown here is derived from an EMBL/GenBank/DDBJ whole genome shotgun (WGS) entry which is preliminary data.</text>
</comment>
<dbReference type="Pfam" id="PF10646">
    <property type="entry name" value="Germane"/>
    <property type="match status" value="1"/>
</dbReference>
<keyword evidence="1" id="KW-0472">Membrane</keyword>
<evidence type="ECO:0000313" key="3">
    <source>
        <dbReference type="EMBL" id="PIP25066.1"/>
    </source>
</evidence>
<feature type="domain" description="GerMN" evidence="2">
    <location>
        <begin position="248"/>
        <end position="339"/>
    </location>
</feature>
<protein>
    <recommendedName>
        <fullName evidence="2">GerMN domain-containing protein</fullName>
    </recommendedName>
</protein>
<dbReference type="Proteomes" id="UP000228681">
    <property type="component" value="Unassembled WGS sequence"/>
</dbReference>
<dbReference type="Pfam" id="PF10648">
    <property type="entry name" value="Gmad2"/>
    <property type="match status" value="1"/>
</dbReference>